<dbReference type="AlphaFoldDB" id="A0A2V3ILB3"/>
<evidence type="ECO:0000313" key="2">
    <source>
        <dbReference type="Proteomes" id="UP000247409"/>
    </source>
</evidence>
<protein>
    <submittedName>
        <fullName evidence="1">Uncharacterized protein</fullName>
    </submittedName>
</protein>
<sequence length="55" mass="6367">MVAVLGKEELRGPYNSQKMKDSWHLNIYDSLLYGNFALSFKPFTLDQVFQSLQTP</sequence>
<organism evidence="1 2">
    <name type="scientific">Gracilariopsis chorda</name>
    <dbReference type="NCBI Taxonomy" id="448386"/>
    <lineage>
        <taxon>Eukaryota</taxon>
        <taxon>Rhodophyta</taxon>
        <taxon>Florideophyceae</taxon>
        <taxon>Rhodymeniophycidae</taxon>
        <taxon>Gracilariales</taxon>
        <taxon>Gracilariaceae</taxon>
        <taxon>Gracilariopsis</taxon>
    </lineage>
</organism>
<name>A0A2V3ILB3_9FLOR</name>
<dbReference type="EMBL" id="NBIV01000146">
    <property type="protein sequence ID" value="PXF42882.1"/>
    <property type="molecule type" value="Genomic_DNA"/>
</dbReference>
<evidence type="ECO:0000313" key="1">
    <source>
        <dbReference type="EMBL" id="PXF42882.1"/>
    </source>
</evidence>
<keyword evidence="2" id="KW-1185">Reference proteome</keyword>
<accession>A0A2V3ILB3</accession>
<comment type="caution">
    <text evidence="1">The sequence shown here is derived from an EMBL/GenBank/DDBJ whole genome shotgun (WGS) entry which is preliminary data.</text>
</comment>
<dbReference type="Proteomes" id="UP000247409">
    <property type="component" value="Unassembled WGS sequence"/>
</dbReference>
<gene>
    <name evidence="1" type="ORF">BWQ96_07390</name>
</gene>
<reference evidence="1 2" key="1">
    <citation type="journal article" date="2018" name="Mol. Biol. Evol.">
        <title>Analysis of the draft genome of the red seaweed Gracilariopsis chorda provides insights into genome size evolution in Rhodophyta.</title>
        <authorList>
            <person name="Lee J."/>
            <person name="Yang E.C."/>
            <person name="Graf L."/>
            <person name="Yang J.H."/>
            <person name="Qiu H."/>
            <person name="Zel Zion U."/>
            <person name="Chan C.X."/>
            <person name="Stephens T.G."/>
            <person name="Weber A.P.M."/>
            <person name="Boo G.H."/>
            <person name="Boo S.M."/>
            <person name="Kim K.M."/>
            <person name="Shin Y."/>
            <person name="Jung M."/>
            <person name="Lee S.J."/>
            <person name="Yim H.S."/>
            <person name="Lee J.H."/>
            <person name="Bhattacharya D."/>
            <person name="Yoon H.S."/>
        </authorList>
    </citation>
    <scope>NUCLEOTIDE SEQUENCE [LARGE SCALE GENOMIC DNA]</scope>
    <source>
        <strain evidence="1 2">SKKU-2015</strain>
        <tissue evidence="1">Whole body</tissue>
    </source>
</reference>
<proteinExistence type="predicted"/>